<sequence length="197" mass="22414">MSCLWMGNLEPYMDEQFVSRAFATMGELVVSVRIIRNKINLASSGYCFVELTDEATAERCLRKVHGKLVPGAMPPKRFKLNKANYGKHGANRNKSGCSQPYPYDQNQHYQQYSDPSYYSSWGYDQNAGSYGGYNYSSYNICDQDSYTDMHEDGGLEEPSVDLDVVAVNRQFLEDSEELYDALIECHWPALDLPHSPE</sequence>
<keyword evidence="14" id="KW-1185">Reference proteome</keyword>
<keyword evidence="6" id="KW-0677">Repeat</keyword>
<evidence type="ECO:0000256" key="9">
    <source>
        <dbReference type="ARBA" id="ARBA00023242"/>
    </source>
</evidence>
<evidence type="ECO:0000256" key="10">
    <source>
        <dbReference type="ARBA" id="ARBA00033477"/>
    </source>
</evidence>
<dbReference type="InParanoid" id="A0A3B1JXD2"/>
<evidence type="ECO:0000256" key="5">
    <source>
        <dbReference type="ARBA" id="ARBA00022490"/>
    </source>
</evidence>
<evidence type="ECO:0000256" key="2">
    <source>
        <dbReference type="ARBA" id="ARBA00004496"/>
    </source>
</evidence>
<dbReference type="Ensembl" id="ENSAMXT00000042514.1">
    <property type="protein sequence ID" value="ENSAMXP00000046004.1"/>
    <property type="gene ID" value="ENSAMXG00000029240.1"/>
</dbReference>
<dbReference type="InterPro" id="IPR000504">
    <property type="entry name" value="RRM_dom"/>
</dbReference>
<reference evidence="13" key="3">
    <citation type="submission" date="2025-08" db="UniProtKB">
        <authorList>
            <consortium name="Ensembl"/>
        </authorList>
    </citation>
    <scope>IDENTIFICATION</scope>
</reference>
<dbReference type="InterPro" id="IPR041085">
    <property type="entry name" value="TSAP1_C"/>
</dbReference>
<keyword evidence="8" id="KW-0648">Protein biosynthesis</keyword>
<dbReference type="GO" id="GO:0003723">
    <property type="term" value="F:RNA binding"/>
    <property type="evidence" value="ECO:0007669"/>
    <property type="project" value="UniProtKB-UniRule"/>
</dbReference>
<evidence type="ECO:0000256" key="8">
    <source>
        <dbReference type="ARBA" id="ARBA00022917"/>
    </source>
</evidence>
<dbReference type="PROSITE" id="PS50102">
    <property type="entry name" value="RRM"/>
    <property type="match status" value="1"/>
</dbReference>
<evidence type="ECO:0000313" key="13">
    <source>
        <dbReference type="Ensembl" id="ENSAMXP00000046004.1"/>
    </source>
</evidence>
<dbReference type="Proteomes" id="UP000018467">
    <property type="component" value="Unassembled WGS sequence"/>
</dbReference>
<dbReference type="AlphaFoldDB" id="A0A3B1JXD2"/>
<dbReference type="Bgee" id="ENSAMXG00000029240">
    <property type="expression patterns" value="Expressed in head kidney and 11 other cell types or tissues"/>
</dbReference>
<accession>A0A3B1JXD2</accession>
<evidence type="ECO:0000259" key="12">
    <source>
        <dbReference type="PROSITE" id="PS50102"/>
    </source>
</evidence>
<feature type="domain" description="RRM" evidence="12">
    <location>
        <begin position="2"/>
        <end position="85"/>
    </location>
</feature>
<evidence type="ECO:0000256" key="4">
    <source>
        <dbReference type="ARBA" id="ARBA00016598"/>
    </source>
</evidence>
<dbReference type="PANTHER" id="PTHR37457">
    <property type="entry name" value="TRNA SELENOCYSTEINE 1-ASSOCIATED PROTEIN 1-RELATED"/>
    <property type="match status" value="1"/>
</dbReference>
<dbReference type="FunFam" id="3.30.70.330:FF:000159">
    <property type="entry name" value="tRNA selenocysteine 1-associated protein 1"/>
    <property type="match status" value="1"/>
</dbReference>
<dbReference type="Pfam" id="PF17654">
    <property type="entry name" value="Trnau1ap"/>
    <property type="match status" value="1"/>
</dbReference>
<evidence type="ECO:0000256" key="11">
    <source>
        <dbReference type="PROSITE-ProRule" id="PRU00176"/>
    </source>
</evidence>
<keyword evidence="5" id="KW-0963">Cytoplasm</keyword>
<dbReference type="SMART" id="SM00360">
    <property type="entry name" value="RRM"/>
    <property type="match status" value="1"/>
</dbReference>
<protein>
    <recommendedName>
        <fullName evidence="4">tRNA selenocysteine 1-associated protein 1</fullName>
    </recommendedName>
    <alternativeName>
        <fullName evidence="10">tRNA selenocysteine-associated protein 1</fullName>
    </alternativeName>
</protein>
<reference evidence="13" key="4">
    <citation type="submission" date="2025-09" db="UniProtKB">
        <authorList>
            <consortium name="Ensembl"/>
        </authorList>
    </citation>
    <scope>IDENTIFICATION</scope>
</reference>
<dbReference type="PANTHER" id="PTHR37457:SF2">
    <property type="entry name" value="TRNA SELENOCYSTEINE 1-ASSOCIATED PROTEIN 1"/>
    <property type="match status" value="1"/>
</dbReference>
<dbReference type="GeneTree" id="ENSGT00940000156139"/>
<reference evidence="14" key="2">
    <citation type="journal article" date="2014" name="Nat. Commun.">
        <title>The cavefish genome reveals candidate genes for eye loss.</title>
        <authorList>
            <person name="McGaugh S.E."/>
            <person name="Gross J.B."/>
            <person name="Aken B."/>
            <person name="Blin M."/>
            <person name="Borowsky R."/>
            <person name="Chalopin D."/>
            <person name="Hinaux H."/>
            <person name="Jeffery W.R."/>
            <person name="Keene A."/>
            <person name="Ma L."/>
            <person name="Minx P."/>
            <person name="Murphy D."/>
            <person name="O'Quin K.E."/>
            <person name="Retaux S."/>
            <person name="Rohner N."/>
            <person name="Searle S.M."/>
            <person name="Stahl B.A."/>
            <person name="Tabin C."/>
            <person name="Volff J.N."/>
            <person name="Yoshizawa M."/>
            <person name="Warren W.C."/>
        </authorList>
    </citation>
    <scope>NUCLEOTIDE SEQUENCE [LARGE SCALE GENOMIC DNA]</scope>
    <source>
        <strain evidence="14">female</strain>
    </source>
</reference>
<dbReference type="InterPro" id="IPR012677">
    <property type="entry name" value="Nucleotide-bd_a/b_plait_sf"/>
</dbReference>
<dbReference type="InterPro" id="IPR040434">
    <property type="entry name" value="TSAP1"/>
</dbReference>
<proteinExistence type="inferred from homology"/>
<dbReference type="SUPFAM" id="SSF54928">
    <property type="entry name" value="RNA-binding domain, RBD"/>
    <property type="match status" value="1"/>
</dbReference>
<organism evidence="13 14">
    <name type="scientific">Astyanax mexicanus</name>
    <name type="common">Blind cave fish</name>
    <name type="synonym">Astyanax fasciatus mexicanus</name>
    <dbReference type="NCBI Taxonomy" id="7994"/>
    <lineage>
        <taxon>Eukaryota</taxon>
        <taxon>Metazoa</taxon>
        <taxon>Chordata</taxon>
        <taxon>Craniata</taxon>
        <taxon>Vertebrata</taxon>
        <taxon>Euteleostomi</taxon>
        <taxon>Actinopterygii</taxon>
        <taxon>Neopterygii</taxon>
        <taxon>Teleostei</taxon>
        <taxon>Ostariophysi</taxon>
        <taxon>Characiformes</taxon>
        <taxon>Characoidei</taxon>
        <taxon>Acestrorhamphidae</taxon>
        <taxon>Acestrorhamphinae</taxon>
        <taxon>Astyanax</taxon>
    </lineage>
</organism>
<evidence type="ECO:0000256" key="1">
    <source>
        <dbReference type="ARBA" id="ARBA00004123"/>
    </source>
</evidence>
<comment type="subcellular location">
    <subcellularLocation>
        <location evidence="2">Cytoplasm</location>
    </subcellularLocation>
    <subcellularLocation>
        <location evidence="1">Nucleus</location>
    </subcellularLocation>
</comment>
<evidence type="ECO:0000256" key="3">
    <source>
        <dbReference type="ARBA" id="ARBA00008920"/>
    </source>
</evidence>
<keyword evidence="9" id="KW-0539">Nucleus</keyword>
<comment type="similarity">
    <text evidence="3">Belongs to the RRM TRSPAP family.</text>
</comment>
<evidence type="ECO:0000256" key="6">
    <source>
        <dbReference type="ARBA" id="ARBA00022737"/>
    </source>
</evidence>
<dbReference type="InterPro" id="IPR035979">
    <property type="entry name" value="RBD_domain_sf"/>
</dbReference>
<dbReference type="Pfam" id="PF00076">
    <property type="entry name" value="RRM_1"/>
    <property type="match status" value="1"/>
</dbReference>
<dbReference type="STRING" id="7994.ENSAMXP00000046004"/>
<reference evidence="14" key="1">
    <citation type="submission" date="2013-03" db="EMBL/GenBank/DDBJ databases">
        <authorList>
            <person name="Jeffery W."/>
            <person name="Warren W."/>
            <person name="Wilson R.K."/>
        </authorList>
    </citation>
    <scope>NUCLEOTIDE SEQUENCE</scope>
    <source>
        <strain evidence="14">female</strain>
    </source>
</reference>
<name>A0A3B1JXD2_ASTMX</name>
<dbReference type="Gene3D" id="3.30.70.330">
    <property type="match status" value="1"/>
</dbReference>
<evidence type="ECO:0000313" key="14">
    <source>
        <dbReference type="Proteomes" id="UP000018467"/>
    </source>
</evidence>
<evidence type="ECO:0000256" key="7">
    <source>
        <dbReference type="ARBA" id="ARBA00022884"/>
    </source>
</evidence>
<keyword evidence="7 11" id="KW-0694">RNA-binding</keyword>